<evidence type="ECO:0000256" key="7">
    <source>
        <dbReference type="ARBA" id="ARBA00025800"/>
    </source>
</evidence>
<evidence type="ECO:0000256" key="3">
    <source>
        <dbReference type="ARBA" id="ARBA00022692"/>
    </source>
</evidence>
<proteinExistence type="inferred from homology"/>
<accession>A0A9Q0FXQ8</accession>
<keyword evidence="2 8" id="KW-0813">Transport</keyword>
<dbReference type="InterPro" id="IPR007305">
    <property type="entry name" value="Vesicle_transpt_Got1/SFT2"/>
</dbReference>
<feature type="transmembrane region" description="Helical" evidence="8">
    <location>
        <begin position="82"/>
        <end position="102"/>
    </location>
</feature>
<dbReference type="GO" id="GO:0015031">
    <property type="term" value="P:protein transport"/>
    <property type="evidence" value="ECO:0007669"/>
    <property type="project" value="UniProtKB-KW"/>
</dbReference>
<keyword evidence="10" id="KW-1185">Reference proteome</keyword>
<name>A0A9Q0FXQ8_9ROSI</name>
<dbReference type="PANTHER" id="PTHR23137">
    <property type="entry name" value="VESICLE TRANSPORT PROTEIN-RELATED"/>
    <property type="match status" value="1"/>
</dbReference>
<dbReference type="GO" id="GO:0016020">
    <property type="term" value="C:membrane"/>
    <property type="evidence" value="ECO:0007669"/>
    <property type="project" value="UniProtKB-SubCell"/>
</dbReference>
<evidence type="ECO:0000256" key="6">
    <source>
        <dbReference type="ARBA" id="ARBA00023136"/>
    </source>
</evidence>
<comment type="subcellular location">
    <subcellularLocation>
        <location evidence="1 8">Membrane</location>
        <topology evidence="1 8">Multi-pass membrane protein</topology>
    </subcellularLocation>
</comment>
<gene>
    <name evidence="9" type="ORF">Tsubulata_030724</name>
</gene>
<reference evidence="9" key="2">
    <citation type="journal article" date="2023" name="Plants (Basel)">
        <title>Annotation of the Turnera subulata (Passifloraceae) Draft Genome Reveals the S-Locus Evolved after the Divergence of Turneroideae from Passifloroideae in a Stepwise Manner.</title>
        <authorList>
            <person name="Henning P.M."/>
            <person name="Roalson E.H."/>
            <person name="Mir W."/>
            <person name="McCubbin A.G."/>
            <person name="Shore J.S."/>
        </authorList>
    </citation>
    <scope>NUCLEOTIDE SEQUENCE</scope>
    <source>
        <strain evidence="9">F60SS</strain>
    </source>
</reference>
<protein>
    <recommendedName>
        <fullName evidence="8">Vesicle transport protein</fullName>
    </recommendedName>
</protein>
<feature type="transmembrane region" description="Helical" evidence="8">
    <location>
        <begin position="142"/>
        <end position="163"/>
    </location>
</feature>
<feature type="transmembrane region" description="Helical" evidence="8">
    <location>
        <begin position="55"/>
        <end position="76"/>
    </location>
</feature>
<dbReference type="PANTHER" id="PTHR23137:SF6">
    <property type="entry name" value="VESICLE TRANSPORT PROTEIN"/>
    <property type="match status" value="1"/>
</dbReference>
<dbReference type="EMBL" id="JAKUCV010003303">
    <property type="protein sequence ID" value="KAJ4839487.1"/>
    <property type="molecule type" value="Genomic_DNA"/>
</dbReference>
<comment type="caution">
    <text evidence="9">The sequence shown here is derived from an EMBL/GenBank/DDBJ whole genome shotgun (WGS) entry which is preliminary data.</text>
</comment>
<evidence type="ECO:0000256" key="5">
    <source>
        <dbReference type="ARBA" id="ARBA00022989"/>
    </source>
</evidence>
<evidence type="ECO:0000256" key="4">
    <source>
        <dbReference type="ARBA" id="ARBA00022927"/>
    </source>
</evidence>
<evidence type="ECO:0000256" key="8">
    <source>
        <dbReference type="RuleBase" id="RU363111"/>
    </source>
</evidence>
<dbReference type="Pfam" id="PF04178">
    <property type="entry name" value="Got1"/>
    <property type="match status" value="1"/>
</dbReference>
<reference evidence="9" key="1">
    <citation type="submission" date="2022-02" db="EMBL/GenBank/DDBJ databases">
        <authorList>
            <person name="Henning P.M."/>
            <person name="McCubbin A.G."/>
            <person name="Shore J.S."/>
        </authorList>
    </citation>
    <scope>NUCLEOTIDE SEQUENCE</scope>
    <source>
        <strain evidence="9">F60SS</strain>
        <tissue evidence="9">Leaves</tissue>
    </source>
</reference>
<evidence type="ECO:0000313" key="9">
    <source>
        <dbReference type="EMBL" id="KAJ4839487.1"/>
    </source>
</evidence>
<evidence type="ECO:0000313" key="10">
    <source>
        <dbReference type="Proteomes" id="UP001141552"/>
    </source>
</evidence>
<evidence type="ECO:0000256" key="2">
    <source>
        <dbReference type="ARBA" id="ARBA00022448"/>
    </source>
</evidence>
<dbReference type="Proteomes" id="UP001141552">
    <property type="component" value="Unassembled WGS sequence"/>
</dbReference>
<dbReference type="AlphaFoldDB" id="A0A9Q0FXQ8"/>
<comment type="similarity">
    <text evidence="7 8">Belongs to the SFT2 family.</text>
</comment>
<sequence length="180" mass="20215">MEKMNQFRSSAMEKVKMLVGMEVDEEEAEEQNNSNSAAFIDDFNRNCTLSTKQRFYGFAICFSAGLACTLLSMLVFFHPIKFAVTFTLGNLLSLGSTAFLIGPKRQVTMMLDPVRIYATALFLASIFIALLCALYAHNKLLTLVAIILEFGALIWYSLSYVPFARSMVSKIFLACFDTEF</sequence>
<comment type="function">
    <text evidence="8">May be involved in fusion of retrograde transport vesicles derived from an endocytic compartment with the Golgi complex.</text>
</comment>
<evidence type="ECO:0000256" key="1">
    <source>
        <dbReference type="ARBA" id="ARBA00004141"/>
    </source>
</evidence>
<feature type="transmembrane region" description="Helical" evidence="8">
    <location>
        <begin position="114"/>
        <end position="136"/>
    </location>
</feature>
<dbReference type="InterPro" id="IPR011691">
    <property type="entry name" value="Vesicle_transpt_SFT2"/>
</dbReference>
<keyword evidence="5 8" id="KW-1133">Transmembrane helix</keyword>
<keyword evidence="6 8" id="KW-0472">Membrane</keyword>
<organism evidence="9 10">
    <name type="scientific">Turnera subulata</name>
    <dbReference type="NCBI Taxonomy" id="218843"/>
    <lineage>
        <taxon>Eukaryota</taxon>
        <taxon>Viridiplantae</taxon>
        <taxon>Streptophyta</taxon>
        <taxon>Embryophyta</taxon>
        <taxon>Tracheophyta</taxon>
        <taxon>Spermatophyta</taxon>
        <taxon>Magnoliopsida</taxon>
        <taxon>eudicotyledons</taxon>
        <taxon>Gunneridae</taxon>
        <taxon>Pentapetalae</taxon>
        <taxon>rosids</taxon>
        <taxon>fabids</taxon>
        <taxon>Malpighiales</taxon>
        <taxon>Passifloraceae</taxon>
        <taxon>Turnera</taxon>
    </lineage>
</organism>
<keyword evidence="4 8" id="KW-0653">Protein transport</keyword>
<dbReference type="GO" id="GO:0005737">
    <property type="term" value="C:cytoplasm"/>
    <property type="evidence" value="ECO:0007669"/>
    <property type="project" value="UniProtKB-ARBA"/>
</dbReference>
<dbReference type="GO" id="GO:0016192">
    <property type="term" value="P:vesicle-mediated transport"/>
    <property type="evidence" value="ECO:0007669"/>
    <property type="project" value="InterPro"/>
</dbReference>
<keyword evidence="3 8" id="KW-0812">Transmembrane</keyword>
<dbReference type="OrthoDB" id="73614at2759"/>
<dbReference type="GO" id="GO:0012505">
    <property type="term" value="C:endomembrane system"/>
    <property type="evidence" value="ECO:0007669"/>
    <property type="project" value="UniProtKB-ARBA"/>
</dbReference>